<evidence type="ECO:0000313" key="2">
    <source>
        <dbReference type="Proteomes" id="UP000568888"/>
    </source>
</evidence>
<reference evidence="2" key="1">
    <citation type="submission" date="2020-06" db="EMBL/GenBank/DDBJ databases">
        <title>Draft genomic sequecing of Geomonas sp. Red736.</title>
        <authorList>
            <person name="Itoh H."/>
            <person name="Xu Z.X."/>
            <person name="Ushijima N."/>
            <person name="Masuda Y."/>
            <person name="Shiratori Y."/>
            <person name="Senoo K."/>
        </authorList>
    </citation>
    <scope>NUCLEOTIDE SEQUENCE [LARGE SCALE GENOMIC DNA]</scope>
    <source>
        <strain evidence="2">Red736</strain>
    </source>
</reference>
<evidence type="ECO:0000313" key="1">
    <source>
        <dbReference type="EMBL" id="GFO63241.1"/>
    </source>
</evidence>
<dbReference type="Proteomes" id="UP000568888">
    <property type="component" value="Unassembled WGS sequence"/>
</dbReference>
<protein>
    <submittedName>
        <fullName evidence="1">Uncharacterized protein</fullName>
    </submittedName>
</protein>
<organism evidence="1 2">
    <name type="scientific">Geomonas paludis</name>
    <dbReference type="NCBI Taxonomy" id="2740185"/>
    <lineage>
        <taxon>Bacteria</taxon>
        <taxon>Pseudomonadati</taxon>
        <taxon>Thermodesulfobacteriota</taxon>
        <taxon>Desulfuromonadia</taxon>
        <taxon>Geobacterales</taxon>
        <taxon>Geobacteraceae</taxon>
        <taxon>Geomonas</taxon>
    </lineage>
</organism>
<dbReference type="EMBL" id="BLXY01000002">
    <property type="protein sequence ID" value="GFO63241.1"/>
    <property type="molecule type" value="Genomic_DNA"/>
</dbReference>
<name>A0A6V8MTD3_9BACT</name>
<proteinExistence type="predicted"/>
<gene>
    <name evidence="1" type="ORF">GMPD_11600</name>
</gene>
<comment type="caution">
    <text evidence="1">The sequence shown here is derived from an EMBL/GenBank/DDBJ whole genome shotgun (WGS) entry which is preliminary data.</text>
</comment>
<dbReference type="AlphaFoldDB" id="A0A6V8MTD3"/>
<accession>A0A6V8MTD3</accession>
<sequence>MMNMHRKISLRLDADLADRLQLRADRERVPVSCLLRHLVVRLLDGSEVTEKTAPAPWRSETPQHLKSRAEQLQAEFMVEVCTAFDGFIRQGCDPKEATKRTNFALKARKHPWATYEVVAGVLRKAGRFRKPKRV</sequence>